<gene>
    <name evidence="1" type="ordered locus">Sulba_1255</name>
</gene>
<keyword evidence="2" id="KW-1185">Reference proteome</keyword>
<dbReference type="OrthoDB" id="10001380at2"/>
<dbReference type="KEGG" id="sba:Sulba_1255"/>
<dbReference type="Proteomes" id="UP000006176">
    <property type="component" value="Chromosome"/>
</dbReference>
<organism evidence="1 2">
    <name type="scientific">Sulfurospirillum barnesii (strain ATCC 700032 / DSM 10660 / SES-3)</name>
    <dbReference type="NCBI Taxonomy" id="760154"/>
    <lineage>
        <taxon>Bacteria</taxon>
        <taxon>Pseudomonadati</taxon>
        <taxon>Campylobacterota</taxon>
        <taxon>Epsilonproteobacteria</taxon>
        <taxon>Campylobacterales</taxon>
        <taxon>Sulfurospirillaceae</taxon>
        <taxon>Sulfurospirillum</taxon>
    </lineage>
</organism>
<dbReference type="RefSeq" id="WP_014769427.1">
    <property type="nucleotide sequence ID" value="NC_018002.1"/>
</dbReference>
<dbReference type="PATRIC" id="fig|760154.4.peg.1259"/>
<evidence type="ECO:0000313" key="2">
    <source>
        <dbReference type="Proteomes" id="UP000006176"/>
    </source>
</evidence>
<reference evidence="1 2" key="1">
    <citation type="submission" date="2012-06" db="EMBL/GenBank/DDBJ databases">
        <title>Complete sequence of Sulfurospirillum barnesii SES-3.</title>
        <authorList>
            <consortium name="US DOE Joint Genome Institute"/>
            <person name="Lucas S."/>
            <person name="Han J."/>
            <person name="Lapidus A."/>
            <person name="Cheng J.-F."/>
            <person name="Goodwin L."/>
            <person name="Pitluck S."/>
            <person name="Peters L."/>
            <person name="Ovchinnikova G."/>
            <person name="Lu M."/>
            <person name="Detter J.C."/>
            <person name="Han C."/>
            <person name="Tapia R."/>
            <person name="Land M."/>
            <person name="Hauser L."/>
            <person name="Kyrpides N."/>
            <person name="Ivanova N."/>
            <person name="Pagani I."/>
            <person name="Stolz J."/>
            <person name="Arkin A."/>
            <person name="Dehal P."/>
            <person name="Oremland R."/>
            <person name="Saltikov C."/>
            <person name="Basu P."/>
            <person name="Hollibaugh J."/>
            <person name="Newman D."/>
            <person name="Stolyar S."/>
            <person name="Hazen T."/>
            <person name="Woyke T."/>
        </authorList>
    </citation>
    <scope>NUCLEOTIDE SEQUENCE [LARGE SCALE GENOMIC DNA]</scope>
    <source>
        <strain evidence="2">ATCC 700032 / DSM 10660 / SES-3</strain>
    </source>
</reference>
<dbReference type="EMBL" id="CP003333">
    <property type="protein sequence ID" value="AFL68549.1"/>
    <property type="molecule type" value="Genomic_DNA"/>
</dbReference>
<dbReference type="AlphaFoldDB" id="I3XX75"/>
<dbReference type="HOGENOM" id="CLU_1467486_0_0_7"/>
<protein>
    <submittedName>
        <fullName evidence="1">Uncharacterized protein</fullName>
    </submittedName>
</protein>
<sequence length="184" mass="21666">MNQDYVCLEASLAESICTYFYRKHGYMVQPFGIETIVGNAFYFLDVKNHEDTKKKAMPIIHRCMTMPDFLVIKPSKNNGIQETYLVEAKYRTYKDYKEFQQAYIKDGDGELKKTATKYLNLWGTLYMFIIVKFAYNNSVHIYYDTAQNISDGYLHGLDYVDSTRKWINKEIREEIVAKCQKIFG</sequence>
<proteinExistence type="predicted"/>
<dbReference type="STRING" id="760154.Sulba_1255"/>
<evidence type="ECO:0000313" key="1">
    <source>
        <dbReference type="EMBL" id="AFL68549.1"/>
    </source>
</evidence>
<accession>I3XX75</accession>
<name>I3XX75_SULBS</name>